<feature type="coiled-coil region" evidence="1">
    <location>
        <begin position="670"/>
        <end position="697"/>
    </location>
</feature>
<dbReference type="EMBL" id="JBJXBP010000007">
    <property type="protein sequence ID" value="KAL3821431.1"/>
    <property type="molecule type" value="Genomic_DNA"/>
</dbReference>
<dbReference type="AlphaFoldDB" id="A0ABD3SAG8"/>
<proteinExistence type="predicted"/>
<accession>A0ABD3SAG8</accession>
<feature type="coiled-coil region" evidence="1">
    <location>
        <begin position="290"/>
        <end position="354"/>
    </location>
</feature>
<feature type="compositionally biased region" description="Basic residues" evidence="2">
    <location>
        <begin position="83"/>
        <end position="96"/>
    </location>
</feature>
<feature type="region of interest" description="Disordered" evidence="2">
    <location>
        <begin position="1"/>
        <end position="96"/>
    </location>
</feature>
<dbReference type="Proteomes" id="UP001634393">
    <property type="component" value="Unassembled WGS sequence"/>
</dbReference>
<feature type="compositionally biased region" description="Acidic residues" evidence="2">
    <location>
        <begin position="39"/>
        <end position="48"/>
    </location>
</feature>
<keyword evidence="4" id="KW-1185">Reference proteome</keyword>
<reference evidence="3 4" key="1">
    <citation type="submission" date="2024-12" db="EMBL/GenBank/DDBJ databases">
        <title>The unique morphological basis and parallel evolutionary history of personate flowers in Penstemon.</title>
        <authorList>
            <person name="Depatie T.H."/>
            <person name="Wessinger C.A."/>
        </authorList>
    </citation>
    <scope>NUCLEOTIDE SEQUENCE [LARGE SCALE GENOMIC DNA]</scope>
    <source>
        <strain evidence="3">WTNN_2</strain>
        <tissue evidence="3">Leaf</tissue>
    </source>
</reference>
<organism evidence="3 4">
    <name type="scientific">Penstemon smallii</name>
    <dbReference type="NCBI Taxonomy" id="265156"/>
    <lineage>
        <taxon>Eukaryota</taxon>
        <taxon>Viridiplantae</taxon>
        <taxon>Streptophyta</taxon>
        <taxon>Embryophyta</taxon>
        <taxon>Tracheophyta</taxon>
        <taxon>Spermatophyta</taxon>
        <taxon>Magnoliopsida</taxon>
        <taxon>eudicotyledons</taxon>
        <taxon>Gunneridae</taxon>
        <taxon>Pentapetalae</taxon>
        <taxon>asterids</taxon>
        <taxon>lamiids</taxon>
        <taxon>Lamiales</taxon>
        <taxon>Plantaginaceae</taxon>
        <taxon>Cheloneae</taxon>
        <taxon>Penstemon</taxon>
    </lineage>
</organism>
<dbReference type="PANTHER" id="PTHR35120">
    <property type="entry name" value="HISTONE ACETYLTRANSFERASE KAT6B-LIKE"/>
    <property type="match status" value="1"/>
</dbReference>
<evidence type="ECO:0000313" key="4">
    <source>
        <dbReference type="Proteomes" id="UP001634393"/>
    </source>
</evidence>
<evidence type="ECO:0000256" key="1">
    <source>
        <dbReference type="SAM" id="Coils"/>
    </source>
</evidence>
<keyword evidence="1" id="KW-0175">Coiled coil</keyword>
<evidence type="ECO:0000256" key="2">
    <source>
        <dbReference type="SAM" id="MobiDB-lite"/>
    </source>
</evidence>
<sequence>MSSPSHPQISINQETPDQNQPDPPKPDPETLPPHNPEEKGEEEEEVEEQEQKTRAFSSGMFPPITEAHVSVTDLTTAPQPGVSKRKKGKGKGKPNFKKKQIFGKKLQSLLEKLNPIPFQPHKIFDFAKHENLLRKLGLWDFVNINFDKNLRKDLIAQLIVTYESRYSYVNGFRIGVNRAELARAFKMPAKRGSTGGGVQMDLLLEELSEDSIGFIEGFVSDWVLRHEDTWIMPKEVMDWLKVIKNGHPEKVDWAGLIWFMIEKELTKGDELEDCYYASHLQHLMREQHVFSREEEEAKMVEVDLEAKEIEVEEEDVNDTEVNVNSAVEGRGDVFSREEENLMEVDMEEKEVEEEDVNDGDVNVNTVVEGRGEENDVIESPSMKLTLGQNCEKEEGVKDEDIMDVAKCKESDAEQMGWLLDGKNVNGEHFMRPCSVENGGGLEETKVKEEYMEMEGNKEESREGGVDLEAKEVEEEEDVNHRDVNANSDVIECPTIELTLEQDGEKEGLKDEEIMDIEKCKESDEEQMKWLLNGENVKEEHFMRSCSVGNGGGLEGTIVKEEEMEMKENEEESREGKKFHLFPNDDALDQGEGLTGNFLEAMEENPTAFTSHDEEPSSMDINQMDTSIPSFFNQKGKRVIEHDNLNGSNKSLRINSSWEEEHKPVDFETCLEDIQQKAERARILLEETDQALEQTNMNQQYLLSELQKRDNVIDHLHKARFEEIQKKDGEIYRYEHELYLMGSVLDGYRKALKDTQKAFNEYRERAKLLEKPAYKDAGPGGLMLSSGEIEKLKKKEEEEYRMYCSIAAQKIKEAEEEYVVQFDGYFEKINMLDKKLTGLEAGTKELIGLYGKQKMAQIDGKMDEVEEPIICSEDEPSNFEKELYEMFCGLNFMGLLFVDKFTNLKFDIFWLVLLTEIQCPSFAFQTFGNAVNSSQLCNS</sequence>
<name>A0ABD3SAG8_9LAMI</name>
<protein>
    <submittedName>
        <fullName evidence="3">Uncharacterized protein</fullName>
    </submittedName>
</protein>
<gene>
    <name evidence="3" type="ORF">ACJIZ3_007336</name>
</gene>
<comment type="caution">
    <text evidence="3">The sequence shown here is derived from an EMBL/GenBank/DDBJ whole genome shotgun (WGS) entry which is preliminary data.</text>
</comment>
<feature type="compositionally biased region" description="Polar residues" evidence="2">
    <location>
        <begin position="1"/>
        <end position="15"/>
    </location>
</feature>
<dbReference type="PANTHER" id="PTHR35120:SF2">
    <property type="entry name" value="AMINOTRANSFERASE-LIKE PLANT MOBILE DOMAIN-CONTAINING PROTEIN"/>
    <property type="match status" value="1"/>
</dbReference>
<evidence type="ECO:0000313" key="3">
    <source>
        <dbReference type="EMBL" id="KAL3821431.1"/>
    </source>
</evidence>